<dbReference type="InterPro" id="IPR033900">
    <property type="entry name" value="Gram_neg_porin_domain"/>
</dbReference>
<gene>
    <name evidence="3" type="ORF">DIZ80_06110</name>
</gene>
<keyword evidence="4" id="KW-1185">Reference proteome</keyword>
<evidence type="ECO:0000313" key="4">
    <source>
        <dbReference type="Proteomes" id="UP000254266"/>
    </source>
</evidence>
<evidence type="ECO:0000313" key="3">
    <source>
        <dbReference type="EMBL" id="RDH83712.1"/>
    </source>
</evidence>
<evidence type="ECO:0000259" key="2">
    <source>
        <dbReference type="Pfam" id="PF13609"/>
    </source>
</evidence>
<reference evidence="3 4" key="1">
    <citation type="journal article" date="2018" name="ISME J.">
        <title>Endosymbiont genomes yield clues of tubeworm success.</title>
        <authorList>
            <person name="Li Y."/>
            <person name="Liles M.R."/>
            <person name="Halanych K.M."/>
        </authorList>
    </citation>
    <scope>NUCLEOTIDE SEQUENCE [LARGE SCALE GENOMIC DNA]</scope>
    <source>
        <strain evidence="3">A1464</strain>
    </source>
</reference>
<evidence type="ECO:0000256" key="1">
    <source>
        <dbReference type="SAM" id="SignalP"/>
    </source>
</evidence>
<organism evidence="3 4">
    <name type="scientific">endosymbiont of Galathealinum brachiosum</name>
    <dbReference type="NCBI Taxonomy" id="2200906"/>
    <lineage>
        <taxon>Bacteria</taxon>
        <taxon>Pseudomonadati</taxon>
        <taxon>Pseudomonadota</taxon>
        <taxon>Gammaproteobacteria</taxon>
        <taxon>sulfur-oxidizing symbionts</taxon>
    </lineage>
</organism>
<dbReference type="GO" id="GO:0016020">
    <property type="term" value="C:membrane"/>
    <property type="evidence" value="ECO:0007669"/>
    <property type="project" value="InterPro"/>
</dbReference>
<feature type="chain" id="PRO_5016571707" description="Porin domain-containing protein" evidence="1">
    <location>
        <begin position="23"/>
        <end position="367"/>
    </location>
</feature>
<accession>A0A370DFM8</accession>
<dbReference type="Proteomes" id="UP000254266">
    <property type="component" value="Unassembled WGS sequence"/>
</dbReference>
<comment type="caution">
    <text evidence="3">The sequence shown here is derived from an EMBL/GenBank/DDBJ whole genome shotgun (WGS) entry which is preliminary data.</text>
</comment>
<dbReference type="GO" id="GO:0015288">
    <property type="term" value="F:porin activity"/>
    <property type="evidence" value="ECO:0007669"/>
    <property type="project" value="InterPro"/>
</dbReference>
<sequence>MKRAIIPVAIAAALSFSQQANALEWDGFLTAGFSVHDQEDATYLDTITDDVRFDNDSKFGLQVTADVAENMQVVAQILAAGSDENFDLDVEWAYLDWVFNDTFSLRGGKVKEPVFLISDYIEVGYAYPWIRPPQEVYRNNPINTINGLEALVQMDVAGMGLTIQPYIGSNTEGVPGTNGAVQFEATNFYGAAIQLASRTFTFQVSLLQTDVETINVSGNPAFNPFAAVGDAQLISAGLSTDINNFVGYAEFVTRDISDQAMEAIFPDQDAWYVTVGYRMGNFMPHLTVANSEAEPLASLGANPGVSQDSVTLGLRYEINDSAAFKFEVQSIEPDLAAGSVGLLSNTPTDFVPGDSVTLISAAVDVIF</sequence>
<dbReference type="SUPFAM" id="SSF56935">
    <property type="entry name" value="Porins"/>
    <property type="match status" value="1"/>
</dbReference>
<dbReference type="AlphaFoldDB" id="A0A370DFM8"/>
<dbReference type="Pfam" id="PF13609">
    <property type="entry name" value="Porin_4"/>
    <property type="match status" value="1"/>
</dbReference>
<keyword evidence="1" id="KW-0732">Signal</keyword>
<dbReference type="Gene3D" id="2.40.160.10">
    <property type="entry name" value="Porin"/>
    <property type="match status" value="1"/>
</dbReference>
<dbReference type="InterPro" id="IPR023614">
    <property type="entry name" value="Porin_dom_sf"/>
</dbReference>
<feature type="signal peptide" evidence="1">
    <location>
        <begin position="1"/>
        <end position="22"/>
    </location>
</feature>
<feature type="domain" description="Porin" evidence="2">
    <location>
        <begin position="9"/>
        <end position="331"/>
    </location>
</feature>
<name>A0A370DFM8_9GAMM</name>
<dbReference type="EMBL" id="QFXC01000008">
    <property type="protein sequence ID" value="RDH83712.1"/>
    <property type="molecule type" value="Genomic_DNA"/>
</dbReference>
<protein>
    <recommendedName>
        <fullName evidence="2">Porin domain-containing protein</fullName>
    </recommendedName>
</protein>
<proteinExistence type="predicted"/>